<keyword evidence="2" id="KW-1185">Reference proteome</keyword>
<accession>A0A3N2Q5Z0</accession>
<dbReference type="RefSeq" id="XP_028470005.1">
    <property type="nucleotide sequence ID" value="XM_028610150.1"/>
</dbReference>
<gene>
    <name evidence="1" type="ORF">SODALDRAFT_326378</name>
</gene>
<name>A0A3N2Q5Z0_SODAK</name>
<sequence length="92" mass="10198">MICPELTPEILDPSPGPIGSSSLSYPFLSLPPPFLPLPSFPLRLTLIIFCPLLFLPHHQQVIASDSAQRPADHRKLVAPCPLPWYLICQSEN</sequence>
<dbReference type="AlphaFoldDB" id="A0A3N2Q5Z0"/>
<evidence type="ECO:0000313" key="1">
    <source>
        <dbReference type="EMBL" id="ROT42199.1"/>
    </source>
</evidence>
<reference evidence="1 2" key="1">
    <citation type="journal article" date="2018" name="Mol. Ecol.">
        <title>The obligate alkalophilic soda-lake fungus Sodiomyces alkalinus has shifted to a protein diet.</title>
        <authorList>
            <person name="Grum-Grzhimaylo A.A."/>
            <person name="Falkoski D.L."/>
            <person name="van den Heuvel J."/>
            <person name="Valero-Jimenez C.A."/>
            <person name="Min B."/>
            <person name="Choi I.G."/>
            <person name="Lipzen A."/>
            <person name="Daum C.G."/>
            <person name="Aanen D.K."/>
            <person name="Tsang A."/>
            <person name="Henrissat B."/>
            <person name="Bilanenko E.N."/>
            <person name="de Vries R.P."/>
            <person name="van Kan J.A.L."/>
            <person name="Grigoriev I.V."/>
            <person name="Debets A.J.M."/>
        </authorList>
    </citation>
    <scope>NUCLEOTIDE SEQUENCE [LARGE SCALE GENOMIC DNA]</scope>
    <source>
        <strain evidence="1 2">F11</strain>
    </source>
</reference>
<proteinExistence type="predicted"/>
<dbReference type="GeneID" id="39578628"/>
<organism evidence="1 2">
    <name type="scientific">Sodiomyces alkalinus (strain CBS 110278 / VKM F-3762 / F11)</name>
    <name type="common">Alkaliphilic filamentous fungus</name>
    <dbReference type="NCBI Taxonomy" id="1314773"/>
    <lineage>
        <taxon>Eukaryota</taxon>
        <taxon>Fungi</taxon>
        <taxon>Dikarya</taxon>
        <taxon>Ascomycota</taxon>
        <taxon>Pezizomycotina</taxon>
        <taxon>Sordariomycetes</taxon>
        <taxon>Hypocreomycetidae</taxon>
        <taxon>Glomerellales</taxon>
        <taxon>Plectosphaerellaceae</taxon>
        <taxon>Sodiomyces</taxon>
    </lineage>
</organism>
<evidence type="ECO:0000313" key="2">
    <source>
        <dbReference type="Proteomes" id="UP000272025"/>
    </source>
</evidence>
<dbReference type="Proteomes" id="UP000272025">
    <property type="component" value="Unassembled WGS sequence"/>
</dbReference>
<dbReference type="EMBL" id="ML119051">
    <property type="protein sequence ID" value="ROT42199.1"/>
    <property type="molecule type" value="Genomic_DNA"/>
</dbReference>
<protein>
    <submittedName>
        <fullName evidence="1">Uncharacterized protein</fullName>
    </submittedName>
</protein>